<keyword evidence="1" id="KW-0472">Membrane</keyword>
<dbReference type="Proteomes" id="UP000186917">
    <property type="component" value="Unassembled WGS sequence"/>
</dbReference>
<feature type="transmembrane region" description="Helical" evidence="1">
    <location>
        <begin position="21"/>
        <end position="43"/>
    </location>
</feature>
<dbReference type="STRING" id="477680.SAMN05421788_11442"/>
<feature type="transmembrane region" description="Helical" evidence="1">
    <location>
        <begin position="55"/>
        <end position="73"/>
    </location>
</feature>
<evidence type="ECO:0000313" key="2">
    <source>
        <dbReference type="EMBL" id="SIT33971.1"/>
    </source>
</evidence>
<sequence length="84" mass="9574">MQQSSKRKEKLPPSQNNHRLLWLYAGLAFQLLAALGVAVWAGIRLDRWMVAKVPLMVWILPLLVIIAVIVKVIKDTERKSKGEK</sequence>
<dbReference type="AlphaFoldDB" id="A0A1N7RFP7"/>
<evidence type="ECO:0000313" key="3">
    <source>
        <dbReference type="Proteomes" id="UP000186917"/>
    </source>
</evidence>
<keyword evidence="1" id="KW-0812">Transmembrane</keyword>
<accession>A0A1N7RFP7</accession>
<keyword evidence="1" id="KW-1133">Transmembrane helix</keyword>
<organism evidence="2 3">
    <name type="scientific">Filimonas lacunae</name>
    <dbReference type="NCBI Taxonomy" id="477680"/>
    <lineage>
        <taxon>Bacteria</taxon>
        <taxon>Pseudomonadati</taxon>
        <taxon>Bacteroidota</taxon>
        <taxon>Chitinophagia</taxon>
        <taxon>Chitinophagales</taxon>
        <taxon>Chitinophagaceae</taxon>
        <taxon>Filimonas</taxon>
    </lineage>
</organism>
<reference evidence="3" key="1">
    <citation type="submission" date="2017-01" db="EMBL/GenBank/DDBJ databases">
        <authorList>
            <person name="Varghese N."/>
            <person name="Submissions S."/>
        </authorList>
    </citation>
    <scope>NUCLEOTIDE SEQUENCE [LARGE SCALE GENOMIC DNA]</scope>
    <source>
        <strain evidence="3">DSM 21054</strain>
    </source>
</reference>
<keyword evidence="3" id="KW-1185">Reference proteome</keyword>
<evidence type="ECO:0008006" key="4">
    <source>
        <dbReference type="Google" id="ProtNLM"/>
    </source>
</evidence>
<dbReference type="EMBL" id="FTOR01000014">
    <property type="protein sequence ID" value="SIT33971.1"/>
    <property type="molecule type" value="Genomic_DNA"/>
</dbReference>
<protein>
    <recommendedName>
        <fullName evidence="4">F0F1-ATPase subunit Ca2+/Mg2+ transporter</fullName>
    </recommendedName>
</protein>
<gene>
    <name evidence="2" type="ORF">SAMN05421788_11442</name>
</gene>
<evidence type="ECO:0000256" key="1">
    <source>
        <dbReference type="SAM" id="Phobius"/>
    </source>
</evidence>
<dbReference type="RefSeq" id="WP_144264180.1">
    <property type="nucleotide sequence ID" value="NZ_AP017422.1"/>
</dbReference>
<proteinExistence type="predicted"/>
<name>A0A1N7RFP7_9BACT</name>